<dbReference type="EMBL" id="OZ034832">
    <property type="protein sequence ID" value="CAL1689716.1"/>
    <property type="molecule type" value="Genomic_DNA"/>
</dbReference>
<proteinExistence type="predicted"/>
<accession>A0AAV2PCL0</accession>
<dbReference type="Proteomes" id="UP001497644">
    <property type="component" value="Chromosome 9"/>
</dbReference>
<keyword evidence="3" id="KW-1185">Reference proteome</keyword>
<organism evidence="1 3">
    <name type="scientific">Lasius platythorax</name>
    <dbReference type="NCBI Taxonomy" id="488582"/>
    <lineage>
        <taxon>Eukaryota</taxon>
        <taxon>Metazoa</taxon>
        <taxon>Ecdysozoa</taxon>
        <taxon>Arthropoda</taxon>
        <taxon>Hexapoda</taxon>
        <taxon>Insecta</taxon>
        <taxon>Pterygota</taxon>
        <taxon>Neoptera</taxon>
        <taxon>Endopterygota</taxon>
        <taxon>Hymenoptera</taxon>
        <taxon>Apocrita</taxon>
        <taxon>Aculeata</taxon>
        <taxon>Formicoidea</taxon>
        <taxon>Formicidae</taxon>
        <taxon>Formicinae</taxon>
        <taxon>Lasius</taxon>
        <taxon>Lasius</taxon>
    </lineage>
</organism>
<evidence type="ECO:0000313" key="2">
    <source>
        <dbReference type="EMBL" id="CAL1689719.1"/>
    </source>
</evidence>
<evidence type="ECO:0000313" key="3">
    <source>
        <dbReference type="Proteomes" id="UP001497644"/>
    </source>
</evidence>
<dbReference type="EMBL" id="OZ034832">
    <property type="protein sequence ID" value="CAL1689719.1"/>
    <property type="molecule type" value="Genomic_DNA"/>
</dbReference>
<dbReference type="AlphaFoldDB" id="A0AAV2PCL0"/>
<evidence type="ECO:0000313" key="1">
    <source>
        <dbReference type="EMBL" id="CAL1689716.1"/>
    </source>
</evidence>
<name>A0AAV2PCL0_9HYME</name>
<protein>
    <submittedName>
        <fullName evidence="1">Uncharacterized protein</fullName>
    </submittedName>
</protein>
<reference evidence="1" key="1">
    <citation type="submission" date="2024-04" db="EMBL/GenBank/DDBJ databases">
        <authorList>
            <consortium name="Molecular Ecology Group"/>
        </authorList>
    </citation>
    <scope>NUCLEOTIDE SEQUENCE</scope>
</reference>
<sequence>MDIDITKRRYKRSWKKRAKRRVIKRLKVKERQDYILKRVHKLLEPKCRLSCNSSSNINNSNLSISIDSEEEENLQLDELIDLNHHSQSELEIQEDIAFERLSSVMSFDEDIDENENRDENECIDERK</sequence>
<gene>
    <name evidence="1" type="ORF">LPLAT_LOCUS14581</name>
    <name evidence="2" type="ORF">LPLAT_LOCUS14584</name>
</gene>